<organism evidence="1">
    <name type="scientific">marine sediment metagenome</name>
    <dbReference type="NCBI Taxonomy" id="412755"/>
    <lineage>
        <taxon>unclassified sequences</taxon>
        <taxon>metagenomes</taxon>
        <taxon>ecological metagenomes</taxon>
    </lineage>
</organism>
<sequence length="60" mass="6973">MTRDETRAKGARLRVASRTEHLRNTRLDAERSDEPRSIKALLEYATFVQRLVDRVVFVDG</sequence>
<protein>
    <submittedName>
        <fullName evidence="1">Uncharacterized protein</fullName>
    </submittedName>
</protein>
<name>A0A0F9WNI4_9ZZZZ</name>
<gene>
    <name evidence="1" type="ORF">LCGC14_0331780</name>
</gene>
<accession>A0A0F9WNI4</accession>
<comment type="caution">
    <text evidence="1">The sequence shown here is derived from an EMBL/GenBank/DDBJ whole genome shotgun (WGS) entry which is preliminary data.</text>
</comment>
<dbReference type="EMBL" id="LAZR01000234">
    <property type="protein sequence ID" value="KKN80223.1"/>
    <property type="molecule type" value="Genomic_DNA"/>
</dbReference>
<reference evidence="1" key="1">
    <citation type="journal article" date="2015" name="Nature">
        <title>Complex archaea that bridge the gap between prokaryotes and eukaryotes.</title>
        <authorList>
            <person name="Spang A."/>
            <person name="Saw J.H."/>
            <person name="Jorgensen S.L."/>
            <person name="Zaremba-Niedzwiedzka K."/>
            <person name="Martijn J."/>
            <person name="Lind A.E."/>
            <person name="van Eijk R."/>
            <person name="Schleper C."/>
            <person name="Guy L."/>
            <person name="Ettema T.J."/>
        </authorList>
    </citation>
    <scope>NUCLEOTIDE SEQUENCE</scope>
</reference>
<dbReference type="AlphaFoldDB" id="A0A0F9WNI4"/>
<evidence type="ECO:0000313" key="1">
    <source>
        <dbReference type="EMBL" id="KKN80223.1"/>
    </source>
</evidence>
<proteinExistence type="predicted"/>